<dbReference type="Proteomes" id="UP000576082">
    <property type="component" value="Unassembled WGS sequence"/>
</dbReference>
<accession>A0A7X9RSX1</accession>
<feature type="transmembrane region" description="Helical" evidence="1">
    <location>
        <begin position="375"/>
        <end position="395"/>
    </location>
</feature>
<keyword evidence="3" id="KW-1185">Reference proteome</keyword>
<proteinExistence type="predicted"/>
<name>A0A7X9RSX1_9BACT</name>
<sequence length="437" mass="50480">MMNKKKLWKWHSWLGLYSGLVICILSFTGALAVFKFEIDHLLNKDLFYVVPQEKIGNVNQFIYDILAHYPEHSGYIVEPAEAENRSWKVAFRVKEEGQNIAKEVFFNPYTGEVLGERDMYKTVAFFIRNIHVRLFDGWYGRQWVGLAGVCMFLSLAISIPLYFDFTKKQKFGEVRTKRSRQKWADLHKFIGLATIVFHLIIAFTGAWLGLQPKIQKPLIGERPGIYKPAEFPLSKNEDKLVEIDFPTLLSKVKKEFPELTSLKIKASADGSRTATVYGNIPWMPYERQTNFVVLDKEDLLLIKKLDIRKTGIGSHLFYMQEALHFGDFWGIGLKVIYCLFGLIGGFLGISGFFVYYKRTEKKRVQRYPLLTTANIIYGFTFICLLVTALIAFSSVNFGANYPTSTITTPSFYVILSAYIIYRLMRYFFKKGFLHVEA</sequence>
<keyword evidence="1" id="KW-0472">Membrane</keyword>
<reference evidence="2 3" key="1">
    <citation type="submission" date="2020-04" db="EMBL/GenBank/DDBJ databases">
        <title>Flammeovirga sp. SR4, a novel species isolated from seawater.</title>
        <authorList>
            <person name="Wang X."/>
        </authorList>
    </citation>
    <scope>NUCLEOTIDE SEQUENCE [LARGE SCALE GENOMIC DNA]</scope>
    <source>
        <strain evidence="2 3">ATCC 23126</strain>
    </source>
</reference>
<dbReference type="InterPro" id="IPR005625">
    <property type="entry name" value="PepSY-ass_TM"/>
</dbReference>
<organism evidence="2 3">
    <name type="scientific">Flammeovirga aprica JL-4</name>
    <dbReference type="NCBI Taxonomy" id="694437"/>
    <lineage>
        <taxon>Bacteria</taxon>
        <taxon>Pseudomonadati</taxon>
        <taxon>Bacteroidota</taxon>
        <taxon>Cytophagia</taxon>
        <taxon>Cytophagales</taxon>
        <taxon>Flammeovirgaceae</taxon>
        <taxon>Flammeovirga</taxon>
    </lineage>
</organism>
<feature type="transmembrane region" description="Helical" evidence="1">
    <location>
        <begin position="143"/>
        <end position="165"/>
    </location>
</feature>
<evidence type="ECO:0000313" key="3">
    <source>
        <dbReference type="Proteomes" id="UP000576082"/>
    </source>
</evidence>
<keyword evidence="1" id="KW-0812">Transmembrane</keyword>
<gene>
    <name evidence="2" type="ORF">HHU12_01085</name>
</gene>
<dbReference type="EMBL" id="JABANE010000002">
    <property type="protein sequence ID" value="NME66544.1"/>
    <property type="molecule type" value="Genomic_DNA"/>
</dbReference>
<dbReference type="Pfam" id="PF03929">
    <property type="entry name" value="PepSY_TM"/>
    <property type="match status" value="1"/>
</dbReference>
<evidence type="ECO:0000256" key="1">
    <source>
        <dbReference type="SAM" id="Phobius"/>
    </source>
</evidence>
<evidence type="ECO:0000313" key="2">
    <source>
        <dbReference type="EMBL" id="NME66544.1"/>
    </source>
</evidence>
<comment type="caution">
    <text evidence="2">The sequence shown here is derived from an EMBL/GenBank/DDBJ whole genome shotgun (WGS) entry which is preliminary data.</text>
</comment>
<dbReference type="RefSeq" id="WP_169654292.1">
    <property type="nucleotide sequence ID" value="NZ_JABANE010000002.1"/>
</dbReference>
<keyword evidence="1" id="KW-1133">Transmembrane helix</keyword>
<feature type="transmembrane region" description="Helical" evidence="1">
    <location>
        <begin position="12"/>
        <end position="34"/>
    </location>
</feature>
<protein>
    <submittedName>
        <fullName evidence="2">PepSY domain-containing protein</fullName>
    </submittedName>
</protein>
<dbReference type="AlphaFoldDB" id="A0A7X9RSX1"/>
<feature type="transmembrane region" description="Helical" evidence="1">
    <location>
        <begin position="401"/>
        <end position="421"/>
    </location>
</feature>
<dbReference type="PANTHER" id="PTHR34219">
    <property type="entry name" value="IRON-REGULATED INNER MEMBRANE PROTEIN-RELATED"/>
    <property type="match status" value="1"/>
</dbReference>
<feature type="transmembrane region" description="Helical" evidence="1">
    <location>
        <begin position="186"/>
        <end position="208"/>
    </location>
</feature>
<feature type="transmembrane region" description="Helical" evidence="1">
    <location>
        <begin position="328"/>
        <end position="355"/>
    </location>
</feature>